<proteinExistence type="predicted"/>
<dbReference type="Proteomes" id="UP000564033">
    <property type="component" value="Unassembled WGS sequence"/>
</dbReference>
<evidence type="ECO:0000259" key="1">
    <source>
        <dbReference type="Pfam" id="PF06560"/>
    </source>
</evidence>
<reference evidence="2 3" key="1">
    <citation type="journal article" date="2020" name="Biotechnol. Biofuels">
        <title>New insights from the biogas microbiome by comprehensive genome-resolved metagenomics of nearly 1600 species originating from multiple anaerobic digesters.</title>
        <authorList>
            <person name="Campanaro S."/>
            <person name="Treu L."/>
            <person name="Rodriguez-R L.M."/>
            <person name="Kovalovszki A."/>
            <person name="Ziels R.M."/>
            <person name="Maus I."/>
            <person name="Zhu X."/>
            <person name="Kougias P.G."/>
            <person name="Basile A."/>
            <person name="Luo G."/>
            <person name="Schluter A."/>
            <person name="Konstantinidis K.T."/>
            <person name="Angelidaki I."/>
        </authorList>
    </citation>
    <scope>NUCLEOTIDE SEQUENCE [LARGE SCALE GENOMIC DNA]</scope>
    <source>
        <strain evidence="2">AS19jrsBPTG_9</strain>
    </source>
</reference>
<dbReference type="InterPro" id="IPR010551">
    <property type="entry name" value="G6P_isomerase_prok"/>
</dbReference>
<name>A0A847VCV0_9BACT</name>
<dbReference type="Gene3D" id="2.60.120.10">
    <property type="entry name" value="Jelly Rolls"/>
    <property type="match status" value="1"/>
</dbReference>
<dbReference type="GO" id="GO:0006094">
    <property type="term" value="P:gluconeogenesis"/>
    <property type="evidence" value="ECO:0007669"/>
    <property type="project" value="InterPro"/>
</dbReference>
<feature type="domain" description="Glucose-6-phosphate isomerase prokaryote" evidence="1">
    <location>
        <begin position="62"/>
        <end position="189"/>
    </location>
</feature>
<accession>A0A847VCV0</accession>
<comment type="caution">
    <text evidence="2">The sequence shown here is derived from an EMBL/GenBank/DDBJ whole genome shotgun (WGS) entry which is preliminary data.</text>
</comment>
<sequence length="244" mass="28216">MARIDLKQSSGLPIVYSDEELLPQGLSIKETSVVCIDDMRPQLLNEDLNCPEIFYRNYTGIDKDDVFKNRNIKINISLIYPNLAGIEYTKTIATKCNRYPRIFDTVYGGGVLLLQKYNSPQENEVLKIPLKKWQKVIIPQGYSSILVNTRQNSNLIILEIHSKDARPRAVLDDRKGMSYYIIRKNAKQEVVRNPGYKVASTPIKYNPNKILSEYGVTPKTPIVKQIMRKYEKFNWLFEKDSVHI</sequence>
<evidence type="ECO:0000313" key="2">
    <source>
        <dbReference type="EMBL" id="NLZ24235.1"/>
    </source>
</evidence>
<dbReference type="GO" id="GO:0004347">
    <property type="term" value="F:glucose-6-phosphate isomerase activity"/>
    <property type="evidence" value="ECO:0007669"/>
    <property type="project" value="InterPro"/>
</dbReference>
<gene>
    <name evidence="2" type="ORF">GX888_00585</name>
</gene>
<dbReference type="GO" id="GO:0005737">
    <property type="term" value="C:cytoplasm"/>
    <property type="evidence" value="ECO:0007669"/>
    <property type="project" value="InterPro"/>
</dbReference>
<organism evidence="2 3">
    <name type="scientific">Candidatus Dojkabacteria bacterium</name>
    <dbReference type="NCBI Taxonomy" id="2099670"/>
    <lineage>
        <taxon>Bacteria</taxon>
        <taxon>Candidatus Dojkabacteria</taxon>
    </lineage>
</organism>
<dbReference type="GO" id="GO:0006096">
    <property type="term" value="P:glycolytic process"/>
    <property type="evidence" value="ECO:0007669"/>
    <property type="project" value="InterPro"/>
</dbReference>
<dbReference type="AlphaFoldDB" id="A0A847VCV0"/>
<dbReference type="EMBL" id="JAAZIL010000014">
    <property type="protein sequence ID" value="NLZ24235.1"/>
    <property type="molecule type" value="Genomic_DNA"/>
</dbReference>
<dbReference type="InterPro" id="IPR014710">
    <property type="entry name" value="RmlC-like_jellyroll"/>
</dbReference>
<evidence type="ECO:0000313" key="3">
    <source>
        <dbReference type="Proteomes" id="UP000564033"/>
    </source>
</evidence>
<dbReference type="Pfam" id="PF06560">
    <property type="entry name" value="GPI"/>
    <property type="match status" value="1"/>
</dbReference>
<protein>
    <recommendedName>
        <fullName evidence="1">Glucose-6-phosphate isomerase prokaryote domain-containing protein</fullName>
    </recommendedName>
</protein>